<keyword evidence="8" id="KW-0539">Nucleus</keyword>
<proteinExistence type="predicted"/>
<keyword evidence="5" id="KW-0238">DNA-binding</keyword>
<dbReference type="SUPFAM" id="SSF48508">
    <property type="entry name" value="Nuclear receptor ligand-binding domain"/>
    <property type="match status" value="1"/>
</dbReference>
<evidence type="ECO:0000313" key="12">
    <source>
        <dbReference type="Proteomes" id="UP000663852"/>
    </source>
</evidence>
<dbReference type="GO" id="GO:0000978">
    <property type="term" value="F:RNA polymerase II cis-regulatory region sequence-specific DNA binding"/>
    <property type="evidence" value="ECO:0007669"/>
    <property type="project" value="TreeGrafter"/>
</dbReference>
<dbReference type="Proteomes" id="UP000663852">
    <property type="component" value="Unassembled WGS sequence"/>
</dbReference>
<dbReference type="PRINTS" id="PR00047">
    <property type="entry name" value="STROIDFINGER"/>
</dbReference>
<dbReference type="GO" id="GO:0008270">
    <property type="term" value="F:zinc ion binding"/>
    <property type="evidence" value="ECO:0007669"/>
    <property type="project" value="UniProtKB-KW"/>
</dbReference>
<evidence type="ECO:0000256" key="6">
    <source>
        <dbReference type="ARBA" id="ARBA00023163"/>
    </source>
</evidence>
<evidence type="ECO:0000313" key="11">
    <source>
        <dbReference type="EMBL" id="CAF1538484.1"/>
    </source>
</evidence>
<dbReference type="PROSITE" id="PS00031">
    <property type="entry name" value="NUCLEAR_REC_DBD_1"/>
    <property type="match status" value="1"/>
</dbReference>
<evidence type="ECO:0000259" key="10">
    <source>
        <dbReference type="PROSITE" id="PS51030"/>
    </source>
</evidence>
<name>A0A815WAP3_ADIRI</name>
<keyword evidence="4" id="KW-0805">Transcription regulation</keyword>
<evidence type="ECO:0000256" key="2">
    <source>
        <dbReference type="ARBA" id="ARBA00022771"/>
    </source>
</evidence>
<dbReference type="Pfam" id="PF00105">
    <property type="entry name" value="zf-C4"/>
    <property type="match status" value="1"/>
</dbReference>
<dbReference type="InterPro" id="IPR050234">
    <property type="entry name" value="Nuclear_hormone_rcpt_NR1"/>
</dbReference>
<dbReference type="InterPro" id="IPR001628">
    <property type="entry name" value="Znf_hrmn_rcpt"/>
</dbReference>
<keyword evidence="1" id="KW-0479">Metal-binding</keyword>
<feature type="region of interest" description="Disordered" evidence="9">
    <location>
        <begin position="181"/>
        <end position="200"/>
    </location>
</feature>
<dbReference type="GO" id="GO:0030154">
    <property type="term" value="P:cell differentiation"/>
    <property type="evidence" value="ECO:0007669"/>
    <property type="project" value="TreeGrafter"/>
</dbReference>
<dbReference type="GO" id="GO:0004879">
    <property type="term" value="F:nuclear receptor activity"/>
    <property type="evidence" value="ECO:0007669"/>
    <property type="project" value="TreeGrafter"/>
</dbReference>
<dbReference type="OrthoDB" id="10059947at2759"/>
<protein>
    <recommendedName>
        <fullName evidence="10">Nuclear receptor domain-containing protein</fullName>
    </recommendedName>
</protein>
<evidence type="ECO:0000256" key="1">
    <source>
        <dbReference type="ARBA" id="ARBA00022723"/>
    </source>
</evidence>
<evidence type="ECO:0000256" key="5">
    <source>
        <dbReference type="ARBA" id="ARBA00023125"/>
    </source>
</evidence>
<organism evidence="11 12">
    <name type="scientific">Adineta ricciae</name>
    <name type="common">Rotifer</name>
    <dbReference type="NCBI Taxonomy" id="249248"/>
    <lineage>
        <taxon>Eukaryota</taxon>
        <taxon>Metazoa</taxon>
        <taxon>Spiralia</taxon>
        <taxon>Gnathifera</taxon>
        <taxon>Rotifera</taxon>
        <taxon>Eurotatoria</taxon>
        <taxon>Bdelloidea</taxon>
        <taxon>Adinetida</taxon>
        <taxon>Adinetidae</taxon>
        <taxon>Adineta</taxon>
    </lineage>
</organism>
<feature type="domain" description="Nuclear receptor" evidence="10">
    <location>
        <begin position="92"/>
        <end position="169"/>
    </location>
</feature>
<dbReference type="SMART" id="SM00399">
    <property type="entry name" value="ZnF_C4"/>
    <property type="match status" value="1"/>
</dbReference>
<evidence type="ECO:0000256" key="3">
    <source>
        <dbReference type="ARBA" id="ARBA00022833"/>
    </source>
</evidence>
<dbReference type="PANTHER" id="PTHR24082:SF283">
    <property type="entry name" value="NUCLEAR HORMONE RECEPTOR HR96"/>
    <property type="match status" value="1"/>
</dbReference>
<dbReference type="EMBL" id="CAJNOJ010001011">
    <property type="protein sequence ID" value="CAF1538484.1"/>
    <property type="molecule type" value="Genomic_DNA"/>
</dbReference>
<sequence length="475" mass="54640">MSAQTKMIIITSDEDLIRQIALHKKASTHIMELDHPNEISSTNSNTTDMMDLTFLAEFSTIHPKSDGVYKRALNSSRQTRLKQTKSAKKSVDLVCAICCDRAVGFNYNVLSCASCKAFFHRNAHQPREKFRCISTQGRCSVAHGVQRRCTRCRLDRCFAVGMRKDFIWSEEEKQRRKKNLEENRNITLQQSSTPTVASTTNEPVDDFDCLLLELDQTKSEDSLGMDNTLFGTLSIEDWLTIENVRSSFLSTFQNLNRSLFTIDTSDQNSALISWSHNTNQLALTFINFFRQIDEFENLNDNNDRLLLIKFNLLTISGIFKCYIIRTQSIHSTLAVGEEIHRRFNKLWGDSSNTLTSFAEAILALIELVEQDPSILSLFLIILLFTDRLSMNEEQPSLNDSLAVSRVQSHYIRILWNYIINKKGENHVYKYFNQLLTVIFRIQKISCKARNIFRTRLITSNIVDQIAPLMQTVLNI</sequence>
<keyword evidence="7" id="KW-0675">Receptor</keyword>
<keyword evidence="2" id="KW-0863">Zinc-finger</keyword>
<evidence type="ECO:0000256" key="4">
    <source>
        <dbReference type="ARBA" id="ARBA00023015"/>
    </source>
</evidence>
<dbReference type="InterPro" id="IPR035500">
    <property type="entry name" value="NHR-like_dom_sf"/>
</dbReference>
<evidence type="ECO:0000256" key="8">
    <source>
        <dbReference type="ARBA" id="ARBA00023242"/>
    </source>
</evidence>
<dbReference type="GO" id="GO:0000122">
    <property type="term" value="P:negative regulation of transcription by RNA polymerase II"/>
    <property type="evidence" value="ECO:0007669"/>
    <property type="project" value="TreeGrafter"/>
</dbReference>
<dbReference type="Gene3D" id="3.30.50.10">
    <property type="entry name" value="Erythroid Transcription Factor GATA-1, subunit A"/>
    <property type="match status" value="1"/>
</dbReference>
<reference evidence="11" key="1">
    <citation type="submission" date="2021-02" db="EMBL/GenBank/DDBJ databases">
        <authorList>
            <person name="Nowell W R."/>
        </authorList>
    </citation>
    <scope>NUCLEOTIDE SEQUENCE</scope>
</reference>
<dbReference type="SUPFAM" id="SSF57716">
    <property type="entry name" value="Glucocorticoid receptor-like (DNA-binding domain)"/>
    <property type="match status" value="1"/>
</dbReference>
<comment type="caution">
    <text evidence="11">The sequence shown here is derived from an EMBL/GenBank/DDBJ whole genome shotgun (WGS) entry which is preliminary data.</text>
</comment>
<feature type="compositionally biased region" description="Polar residues" evidence="9">
    <location>
        <begin position="185"/>
        <end position="200"/>
    </location>
</feature>
<dbReference type="PANTHER" id="PTHR24082">
    <property type="entry name" value="NUCLEAR HORMONE RECEPTOR"/>
    <property type="match status" value="1"/>
</dbReference>
<dbReference type="Gene3D" id="1.10.565.10">
    <property type="entry name" value="Retinoid X Receptor"/>
    <property type="match status" value="1"/>
</dbReference>
<keyword evidence="6" id="KW-0804">Transcription</keyword>
<dbReference type="AlphaFoldDB" id="A0A815WAP3"/>
<evidence type="ECO:0000256" key="9">
    <source>
        <dbReference type="SAM" id="MobiDB-lite"/>
    </source>
</evidence>
<keyword evidence="3" id="KW-0862">Zinc</keyword>
<dbReference type="InterPro" id="IPR013088">
    <property type="entry name" value="Znf_NHR/GATA"/>
</dbReference>
<gene>
    <name evidence="11" type="ORF">EDS130_LOCUS45134</name>
</gene>
<dbReference type="GO" id="GO:0045944">
    <property type="term" value="P:positive regulation of transcription by RNA polymerase II"/>
    <property type="evidence" value="ECO:0007669"/>
    <property type="project" value="TreeGrafter"/>
</dbReference>
<evidence type="ECO:0000256" key="7">
    <source>
        <dbReference type="ARBA" id="ARBA00023170"/>
    </source>
</evidence>
<dbReference type="PROSITE" id="PS51030">
    <property type="entry name" value="NUCLEAR_REC_DBD_2"/>
    <property type="match status" value="1"/>
</dbReference>
<accession>A0A815WAP3</accession>